<proteinExistence type="predicted"/>
<keyword evidence="3" id="KW-1185">Reference proteome</keyword>
<dbReference type="InterPro" id="IPR025948">
    <property type="entry name" value="HTH-like_dom"/>
</dbReference>
<dbReference type="Pfam" id="PF13276">
    <property type="entry name" value="HTH_21"/>
    <property type="match status" value="1"/>
</dbReference>
<dbReference type="Proteomes" id="UP001501563">
    <property type="component" value="Unassembled WGS sequence"/>
</dbReference>
<sequence length="249" mass="27348">MIAVMAREGFTARMTIGLLGVSESGYYAWRERTPSARSLRQAWLSRIIGDIHRSSGAVFGYRRIRQELGHRYGINVSHQTVERLMGQAGLRGRSGRVGYHGPGPAGGPAGGVGGRRWIIDVDSPDHPHAVWWAAIVLDTTTHRLIAFSTGRRPTGHLIEQALDQAITQEAATPPAPDTAGELAGCSFTARAHALRRAPGSGTVGDWYEHSLTEAFWHTLRRELAHHARPEADHHGQTLLDTLERLTRQP</sequence>
<evidence type="ECO:0000313" key="3">
    <source>
        <dbReference type="Proteomes" id="UP001501563"/>
    </source>
</evidence>
<dbReference type="InterPro" id="IPR050900">
    <property type="entry name" value="Transposase_IS3/IS150/IS904"/>
</dbReference>
<feature type="domain" description="HTH-like" evidence="1">
    <location>
        <begin position="41"/>
        <end position="94"/>
    </location>
</feature>
<accession>A0ABP7M336</accession>
<evidence type="ECO:0000259" key="1">
    <source>
        <dbReference type="Pfam" id="PF13276"/>
    </source>
</evidence>
<evidence type="ECO:0000313" key="2">
    <source>
        <dbReference type="EMBL" id="GAA3911183.1"/>
    </source>
</evidence>
<gene>
    <name evidence="2" type="ORF">GCM10022207_94900</name>
</gene>
<reference evidence="3" key="1">
    <citation type="journal article" date="2019" name="Int. J. Syst. Evol. Microbiol.">
        <title>The Global Catalogue of Microorganisms (GCM) 10K type strain sequencing project: providing services to taxonomists for standard genome sequencing and annotation.</title>
        <authorList>
            <consortium name="The Broad Institute Genomics Platform"/>
            <consortium name="The Broad Institute Genome Sequencing Center for Infectious Disease"/>
            <person name="Wu L."/>
            <person name="Ma J."/>
        </authorList>
    </citation>
    <scope>NUCLEOTIDE SEQUENCE [LARGE SCALE GENOMIC DNA]</scope>
    <source>
        <strain evidence="3">JCM 16578</strain>
    </source>
</reference>
<dbReference type="EMBL" id="BAAAZA010000129">
    <property type="protein sequence ID" value="GAA3911183.1"/>
    <property type="molecule type" value="Genomic_DNA"/>
</dbReference>
<dbReference type="PANTHER" id="PTHR46889:SF4">
    <property type="entry name" value="TRANSPOSASE INSO FOR INSERTION SEQUENCE ELEMENT IS911B-RELATED"/>
    <property type="match status" value="1"/>
</dbReference>
<dbReference type="PANTHER" id="PTHR46889">
    <property type="entry name" value="TRANSPOSASE INSF FOR INSERTION SEQUENCE IS3B-RELATED"/>
    <property type="match status" value="1"/>
</dbReference>
<name>A0ABP7M336_9ACTN</name>
<comment type="caution">
    <text evidence="2">The sequence shown here is derived from an EMBL/GenBank/DDBJ whole genome shotgun (WGS) entry which is preliminary data.</text>
</comment>
<organism evidence="2 3">
    <name type="scientific">Streptomyces lannensis</name>
    <dbReference type="NCBI Taxonomy" id="766498"/>
    <lineage>
        <taxon>Bacteria</taxon>
        <taxon>Bacillati</taxon>
        <taxon>Actinomycetota</taxon>
        <taxon>Actinomycetes</taxon>
        <taxon>Kitasatosporales</taxon>
        <taxon>Streptomycetaceae</taxon>
        <taxon>Streptomyces</taxon>
    </lineage>
</organism>
<protein>
    <recommendedName>
        <fullName evidence="1">HTH-like domain-containing protein</fullName>
    </recommendedName>
</protein>